<dbReference type="EMBL" id="SDPQ02000001">
    <property type="protein sequence ID" value="KAA1400138.1"/>
    <property type="molecule type" value="Genomic_DNA"/>
</dbReference>
<sequence>MTIDRGQEVRVAGWMFIPVVPALAVMAGYSSGHEHHGSADALWTLFGAALLGSALLPAVRAYARPTRRNLETVALVVAGVVLTAIGLMNHGDPYDSEIFGPFLLIPVGVVMWLCGCLRRLDP</sequence>
<dbReference type="OrthoDB" id="3748340at2"/>
<name>A0A5M4FJJ8_9ACTN</name>
<evidence type="ECO:0000313" key="2">
    <source>
        <dbReference type="EMBL" id="KAA1400138.1"/>
    </source>
</evidence>
<comment type="caution">
    <text evidence="2">The sequence shown here is derived from an EMBL/GenBank/DDBJ whole genome shotgun (WGS) entry which is preliminary data.</text>
</comment>
<keyword evidence="3" id="KW-1185">Reference proteome</keyword>
<reference evidence="2" key="1">
    <citation type="submission" date="2019-09" db="EMBL/GenBank/DDBJ databases">
        <authorList>
            <person name="Li J."/>
        </authorList>
    </citation>
    <scope>NUCLEOTIDE SEQUENCE [LARGE SCALE GENOMIC DNA]</scope>
    <source>
        <strain evidence="2">JCM 14732</strain>
    </source>
</reference>
<feature type="transmembrane region" description="Helical" evidence="1">
    <location>
        <begin position="70"/>
        <end position="87"/>
    </location>
</feature>
<dbReference type="AlphaFoldDB" id="A0A5M4FJJ8"/>
<keyword evidence="1" id="KW-0812">Transmembrane</keyword>
<feature type="transmembrane region" description="Helical" evidence="1">
    <location>
        <begin position="41"/>
        <end position="63"/>
    </location>
</feature>
<organism evidence="2 3">
    <name type="scientific">Aeromicrobium ginsengisoli</name>
    <dbReference type="NCBI Taxonomy" id="363867"/>
    <lineage>
        <taxon>Bacteria</taxon>
        <taxon>Bacillati</taxon>
        <taxon>Actinomycetota</taxon>
        <taxon>Actinomycetes</taxon>
        <taxon>Propionibacteriales</taxon>
        <taxon>Nocardioidaceae</taxon>
        <taxon>Aeromicrobium</taxon>
    </lineage>
</organism>
<protein>
    <submittedName>
        <fullName evidence="2">Uncharacterized protein</fullName>
    </submittedName>
</protein>
<accession>A0A5M4FJJ8</accession>
<gene>
    <name evidence="2" type="ORF">ESP70_005215</name>
</gene>
<feature type="transmembrane region" description="Helical" evidence="1">
    <location>
        <begin position="12"/>
        <end position="29"/>
    </location>
</feature>
<proteinExistence type="predicted"/>
<dbReference type="RefSeq" id="WP_149688238.1">
    <property type="nucleotide sequence ID" value="NZ_SDPQ02000001.1"/>
</dbReference>
<keyword evidence="1" id="KW-1133">Transmembrane helix</keyword>
<feature type="transmembrane region" description="Helical" evidence="1">
    <location>
        <begin position="99"/>
        <end position="117"/>
    </location>
</feature>
<keyword evidence="1" id="KW-0472">Membrane</keyword>
<dbReference type="Proteomes" id="UP000380867">
    <property type="component" value="Unassembled WGS sequence"/>
</dbReference>
<evidence type="ECO:0000256" key="1">
    <source>
        <dbReference type="SAM" id="Phobius"/>
    </source>
</evidence>
<evidence type="ECO:0000313" key="3">
    <source>
        <dbReference type="Proteomes" id="UP000380867"/>
    </source>
</evidence>